<dbReference type="STRING" id="1220554.GCA_001552135_07874"/>
<dbReference type="InterPro" id="IPR036188">
    <property type="entry name" value="FAD/NAD-bd_sf"/>
</dbReference>
<evidence type="ECO:0000256" key="1">
    <source>
        <dbReference type="ARBA" id="ARBA00023002"/>
    </source>
</evidence>
<dbReference type="EMBL" id="VSFG01000003">
    <property type="protein sequence ID" value="TYB45379.1"/>
    <property type="molecule type" value="Genomic_DNA"/>
</dbReference>
<dbReference type="Gene3D" id="3.50.50.60">
    <property type="entry name" value="FAD/NAD(P)-binding domain"/>
    <property type="match status" value="1"/>
</dbReference>
<evidence type="ECO:0000313" key="4">
    <source>
        <dbReference type="EMBL" id="TYB45379.1"/>
    </source>
</evidence>
<reference evidence="4 5" key="1">
    <citation type="submission" date="2019-08" db="EMBL/GenBank/DDBJ databases">
        <title>Actinomadura sp. nov. CYP1-5 isolated from mountain soil.</title>
        <authorList>
            <person name="Songsumanus A."/>
            <person name="Kuncharoen N."/>
            <person name="Kudo T."/>
            <person name="Yuki M."/>
            <person name="Igarashi Y."/>
            <person name="Tanasupawat S."/>
        </authorList>
    </citation>
    <scope>NUCLEOTIDE SEQUENCE [LARGE SCALE GENOMIC DNA]</scope>
    <source>
        <strain evidence="4 5">JCM 14158</strain>
    </source>
</reference>
<name>A0A5D0NM59_9ACTN</name>
<gene>
    <name evidence="4" type="ORF">FXF69_18195</name>
</gene>
<dbReference type="Gene3D" id="3.30.9.10">
    <property type="entry name" value="D-Amino Acid Oxidase, subunit A, domain 2"/>
    <property type="match status" value="1"/>
</dbReference>
<evidence type="ECO:0000256" key="2">
    <source>
        <dbReference type="SAM" id="MobiDB-lite"/>
    </source>
</evidence>
<protein>
    <submittedName>
        <fullName evidence="4">FAD-binding oxidoreductase</fullName>
    </submittedName>
</protein>
<dbReference type="GO" id="GO:0016491">
    <property type="term" value="F:oxidoreductase activity"/>
    <property type="evidence" value="ECO:0007669"/>
    <property type="project" value="UniProtKB-KW"/>
</dbReference>
<accession>A0A5D0NM59</accession>
<dbReference type="PANTHER" id="PTHR13847">
    <property type="entry name" value="SARCOSINE DEHYDROGENASE-RELATED"/>
    <property type="match status" value="1"/>
</dbReference>
<feature type="domain" description="FAD dependent oxidoreductase" evidence="3">
    <location>
        <begin position="57"/>
        <end position="400"/>
    </location>
</feature>
<organism evidence="4 5">
    <name type="scientific">Actinomadura chibensis</name>
    <dbReference type="NCBI Taxonomy" id="392828"/>
    <lineage>
        <taxon>Bacteria</taxon>
        <taxon>Bacillati</taxon>
        <taxon>Actinomycetota</taxon>
        <taxon>Actinomycetes</taxon>
        <taxon>Streptosporangiales</taxon>
        <taxon>Thermomonosporaceae</taxon>
        <taxon>Actinomadura</taxon>
    </lineage>
</organism>
<feature type="region of interest" description="Disordered" evidence="2">
    <location>
        <begin position="407"/>
        <end position="426"/>
    </location>
</feature>
<dbReference type="InterPro" id="IPR006076">
    <property type="entry name" value="FAD-dep_OxRdtase"/>
</dbReference>
<dbReference type="SUPFAM" id="SSF51905">
    <property type="entry name" value="FAD/NAD(P)-binding domain"/>
    <property type="match status" value="1"/>
</dbReference>
<evidence type="ECO:0000313" key="5">
    <source>
        <dbReference type="Proteomes" id="UP000323380"/>
    </source>
</evidence>
<evidence type="ECO:0000259" key="3">
    <source>
        <dbReference type="Pfam" id="PF01266"/>
    </source>
</evidence>
<dbReference type="AlphaFoldDB" id="A0A5D0NM59"/>
<dbReference type="Proteomes" id="UP000323380">
    <property type="component" value="Unassembled WGS sequence"/>
</dbReference>
<keyword evidence="1" id="KW-0560">Oxidoreductase</keyword>
<keyword evidence="5" id="KW-1185">Reference proteome</keyword>
<sequence length="426" mass="44319">MVRSASCHFLGLWTPSHADPSGGRCPIPPAYSRGLWHSPPGAGLSAAGNGCQGGGMRILIVGAGIVGAALADRLTRPDRRITIVEGLSPGAGTSGTSYAWLNANDPRDPVYHRFRTEALRAWRELAAGLGDPDWYRPTGNTVWATGGAKAELAERVRRLTALGYAAERIDAGGLRAIEPHIRVPDDAFIAHFPDEGHIRGEPAARSLVRRAEEAGAEVVTGHRAARLTLDGDRVTGVRLDDGRDVPADLTVCAAGRHGPALLATAGLTLPLVDPAAPGSAAPCLVATTTATDTVLNGLVHAPGLSARAAGNGGLVLEAVDLDAGIDESVSPDRVREVGAELLTRGRAVIPGLDADIAEMRRCVRPLPVDGYPLIGPQAPGLYTAVTHSGITLAPHLAALIDREIDGDPVPELAPYRPDRPLTNTGS</sequence>
<dbReference type="GO" id="GO:0005737">
    <property type="term" value="C:cytoplasm"/>
    <property type="evidence" value="ECO:0007669"/>
    <property type="project" value="TreeGrafter"/>
</dbReference>
<comment type="caution">
    <text evidence="4">The sequence shown here is derived from an EMBL/GenBank/DDBJ whole genome shotgun (WGS) entry which is preliminary data.</text>
</comment>
<proteinExistence type="predicted"/>
<dbReference type="PANTHER" id="PTHR13847:SF289">
    <property type="entry name" value="GLYCINE OXIDASE"/>
    <property type="match status" value="1"/>
</dbReference>
<dbReference type="Pfam" id="PF01266">
    <property type="entry name" value="DAO"/>
    <property type="match status" value="1"/>
</dbReference>